<comment type="caution">
    <text evidence="1">The sequence shown here is derived from an EMBL/GenBank/DDBJ whole genome shotgun (WGS) entry which is preliminary data.</text>
</comment>
<dbReference type="Proteomes" id="UP001212841">
    <property type="component" value="Unassembled WGS sequence"/>
</dbReference>
<dbReference type="EMBL" id="JADGJD010002893">
    <property type="protein sequence ID" value="KAJ3027386.1"/>
    <property type="molecule type" value="Genomic_DNA"/>
</dbReference>
<keyword evidence="2" id="KW-1185">Reference proteome</keyword>
<dbReference type="InterPro" id="IPR036188">
    <property type="entry name" value="FAD/NAD-bd_sf"/>
</dbReference>
<proteinExistence type="predicted"/>
<sequence length="113" mass="12895">MEVRYAAPEYQPLEQDEGFETKIGRRVLIAGAGPAGLKAAVEMCLMKCERVAVAESRDSFTRLNALRVHREDLDDLIQKYGAKEFYRKLGNEEFQVIPTRRLQLILLKTALIL</sequence>
<dbReference type="SUPFAM" id="SSF51905">
    <property type="entry name" value="FAD/NAD(P)-binding domain"/>
    <property type="match status" value="1"/>
</dbReference>
<name>A0AAD5RZP0_9FUNG</name>
<organism evidence="1 2">
    <name type="scientific">Rhizophlyctis rosea</name>
    <dbReference type="NCBI Taxonomy" id="64517"/>
    <lineage>
        <taxon>Eukaryota</taxon>
        <taxon>Fungi</taxon>
        <taxon>Fungi incertae sedis</taxon>
        <taxon>Chytridiomycota</taxon>
        <taxon>Chytridiomycota incertae sedis</taxon>
        <taxon>Chytridiomycetes</taxon>
        <taxon>Rhizophlyctidales</taxon>
        <taxon>Rhizophlyctidaceae</taxon>
        <taxon>Rhizophlyctis</taxon>
    </lineage>
</organism>
<gene>
    <name evidence="1" type="ORF">HK097_006158</name>
</gene>
<dbReference type="AlphaFoldDB" id="A0AAD5RZP0"/>
<feature type="non-terminal residue" evidence="1">
    <location>
        <position position="113"/>
    </location>
</feature>
<evidence type="ECO:0000313" key="1">
    <source>
        <dbReference type="EMBL" id="KAJ3027386.1"/>
    </source>
</evidence>
<reference evidence="1" key="1">
    <citation type="submission" date="2020-05" db="EMBL/GenBank/DDBJ databases">
        <title>Phylogenomic resolution of chytrid fungi.</title>
        <authorList>
            <person name="Stajich J.E."/>
            <person name="Amses K."/>
            <person name="Simmons R."/>
            <person name="Seto K."/>
            <person name="Myers J."/>
            <person name="Bonds A."/>
            <person name="Quandt C.A."/>
            <person name="Barry K."/>
            <person name="Liu P."/>
            <person name="Grigoriev I."/>
            <person name="Longcore J.E."/>
            <person name="James T.Y."/>
        </authorList>
    </citation>
    <scope>NUCLEOTIDE SEQUENCE</scope>
    <source>
        <strain evidence="1">JEL0318</strain>
    </source>
</reference>
<protein>
    <submittedName>
        <fullName evidence="1">Uncharacterized protein</fullName>
    </submittedName>
</protein>
<evidence type="ECO:0000313" key="2">
    <source>
        <dbReference type="Proteomes" id="UP001212841"/>
    </source>
</evidence>
<dbReference type="Gene3D" id="3.50.50.60">
    <property type="entry name" value="FAD/NAD(P)-binding domain"/>
    <property type="match status" value="1"/>
</dbReference>
<accession>A0AAD5RZP0</accession>